<dbReference type="SUPFAM" id="SSF51905">
    <property type="entry name" value="FAD/NAD(P)-binding domain"/>
    <property type="match status" value="1"/>
</dbReference>
<evidence type="ECO:0000256" key="4">
    <source>
        <dbReference type="RuleBase" id="RU003968"/>
    </source>
</evidence>
<dbReference type="Proteomes" id="UP000192596">
    <property type="component" value="Unassembled WGS sequence"/>
</dbReference>
<dbReference type="InterPro" id="IPR000172">
    <property type="entry name" value="GMC_OxRdtase_N"/>
</dbReference>
<reference evidence="9" key="1">
    <citation type="submission" date="2017-03" db="EMBL/GenBank/DDBJ databases">
        <title>Genomes of endolithic fungi from Antarctica.</title>
        <authorList>
            <person name="Coleine C."/>
            <person name="Masonjones S."/>
            <person name="Stajich J.E."/>
        </authorList>
    </citation>
    <scope>NUCLEOTIDE SEQUENCE [LARGE SCALE GENOMIC DNA]</scope>
    <source>
        <strain evidence="9">CCFEE 5527</strain>
    </source>
</reference>
<evidence type="ECO:0000256" key="1">
    <source>
        <dbReference type="ARBA" id="ARBA00010790"/>
    </source>
</evidence>
<feature type="binding site" evidence="3">
    <location>
        <position position="252"/>
    </location>
    <ligand>
        <name>FAD</name>
        <dbReference type="ChEBI" id="CHEBI:57692"/>
    </ligand>
</feature>
<feature type="active site" description="Proton donor" evidence="2">
    <location>
        <position position="546"/>
    </location>
</feature>
<dbReference type="PANTHER" id="PTHR11552">
    <property type="entry name" value="GLUCOSE-METHANOL-CHOLINE GMC OXIDOREDUCTASE"/>
    <property type="match status" value="1"/>
</dbReference>
<feature type="active site" description="Proton acceptor" evidence="2">
    <location>
        <position position="589"/>
    </location>
</feature>
<dbReference type="InterPro" id="IPR012132">
    <property type="entry name" value="GMC_OxRdtase"/>
</dbReference>
<evidence type="ECO:0000256" key="5">
    <source>
        <dbReference type="SAM" id="SignalP"/>
    </source>
</evidence>
<feature type="domain" description="Glucose-methanol-choline oxidoreductase N-terminal" evidence="7">
    <location>
        <begin position="290"/>
        <end position="304"/>
    </location>
</feature>
<feature type="signal peptide" evidence="5">
    <location>
        <begin position="1"/>
        <end position="19"/>
    </location>
</feature>
<comment type="cofactor">
    <cofactor evidence="3">
        <name>FAD</name>
        <dbReference type="ChEBI" id="CHEBI:57692"/>
    </cofactor>
</comment>
<dbReference type="OrthoDB" id="269227at2759"/>
<dbReference type="PANTHER" id="PTHR11552:SF115">
    <property type="entry name" value="DEHYDROGENASE XPTC-RELATED"/>
    <property type="match status" value="1"/>
</dbReference>
<evidence type="ECO:0000256" key="2">
    <source>
        <dbReference type="PIRSR" id="PIRSR000137-1"/>
    </source>
</evidence>
<evidence type="ECO:0000313" key="9">
    <source>
        <dbReference type="Proteomes" id="UP000192596"/>
    </source>
</evidence>
<evidence type="ECO:0000259" key="6">
    <source>
        <dbReference type="PROSITE" id="PS00623"/>
    </source>
</evidence>
<dbReference type="Pfam" id="PF00732">
    <property type="entry name" value="GMC_oxred_N"/>
    <property type="match status" value="1"/>
</dbReference>
<comment type="similarity">
    <text evidence="1 4">Belongs to the GMC oxidoreductase family.</text>
</comment>
<dbReference type="InParanoid" id="A0A1V8SCZ4"/>
<dbReference type="PIRSF" id="PIRSF000137">
    <property type="entry name" value="Alcohol_oxidase"/>
    <property type="match status" value="1"/>
</dbReference>
<accession>A0A1V8SCZ4</accession>
<dbReference type="EMBL" id="NAJO01000063">
    <property type="protein sequence ID" value="OQN96681.1"/>
    <property type="molecule type" value="Genomic_DNA"/>
</dbReference>
<organism evidence="8 9">
    <name type="scientific">Cryoendolithus antarcticus</name>
    <dbReference type="NCBI Taxonomy" id="1507870"/>
    <lineage>
        <taxon>Eukaryota</taxon>
        <taxon>Fungi</taxon>
        <taxon>Dikarya</taxon>
        <taxon>Ascomycota</taxon>
        <taxon>Pezizomycotina</taxon>
        <taxon>Dothideomycetes</taxon>
        <taxon>Dothideomycetidae</taxon>
        <taxon>Cladosporiales</taxon>
        <taxon>Cladosporiaceae</taxon>
        <taxon>Cryoendolithus</taxon>
    </lineage>
</organism>
<dbReference type="InterPro" id="IPR036188">
    <property type="entry name" value="FAD/NAD-bd_sf"/>
</dbReference>
<dbReference type="Pfam" id="PF05199">
    <property type="entry name" value="GMC_oxred_C"/>
    <property type="match status" value="1"/>
</dbReference>
<name>A0A1V8SCZ4_9PEZI</name>
<gene>
    <name evidence="8" type="ORF">B0A48_17321</name>
</gene>
<keyword evidence="5" id="KW-0732">Signal</keyword>
<proteinExistence type="inferred from homology"/>
<dbReference type="STRING" id="1507870.A0A1V8SCZ4"/>
<feature type="chain" id="PRO_5010712400" description="Glucose-methanol-choline oxidoreductase N-terminal domain-containing protein" evidence="5">
    <location>
        <begin position="20"/>
        <end position="612"/>
    </location>
</feature>
<feature type="binding site" evidence="3">
    <location>
        <position position="112"/>
    </location>
    <ligand>
        <name>FAD</name>
        <dbReference type="ChEBI" id="CHEBI:57692"/>
    </ligand>
</feature>
<dbReference type="PROSITE" id="PS00623">
    <property type="entry name" value="GMC_OXRED_1"/>
    <property type="match status" value="1"/>
</dbReference>
<evidence type="ECO:0000313" key="8">
    <source>
        <dbReference type="EMBL" id="OQN96681.1"/>
    </source>
</evidence>
<keyword evidence="9" id="KW-1185">Reference proteome</keyword>
<comment type="caution">
    <text evidence="8">The sequence shown here is derived from an EMBL/GenBank/DDBJ whole genome shotgun (WGS) entry which is preliminary data.</text>
</comment>
<keyword evidence="4" id="KW-0285">Flavoprotein</keyword>
<dbReference type="Gene3D" id="3.50.50.60">
    <property type="entry name" value="FAD/NAD(P)-binding domain"/>
    <property type="match status" value="1"/>
</dbReference>
<dbReference type="PROSITE" id="PS00624">
    <property type="entry name" value="GMC_OXRED_2"/>
    <property type="match status" value="1"/>
</dbReference>
<dbReference type="GO" id="GO:0050660">
    <property type="term" value="F:flavin adenine dinucleotide binding"/>
    <property type="evidence" value="ECO:0007669"/>
    <property type="project" value="InterPro"/>
</dbReference>
<dbReference type="InterPro" id="IPR007867">
    <property type="entry name" value="GMC_OxRtase_C"/>
</dbReference>
<evidence type="ECO:0000259" key="7">
    <source>
        <dbReference type="PROSITE" id="PS00624"/>
    </source>
</evidence>
<evidence type="ECO:0000256" key="3">
    <source>
        <dbReference type="PIRSR" id="PIRSR000137-2"/>
    </source>
</evidence>
<dbReference type="Gene3D" id="3.30.560.10">
    <property type="entry name" value="Glucose Oxidase, domain 3"/>
    <property type="match status" value="1"/>
</dbReference>
<sequence>MHLHYSLPAALGLAALVSSAAVPKCAKDATAYDFIIVGGGTAGLAVASGLALARPSDCILVIEAGPAAYDEPGINIPGRKGSTLGGKYDWNFTTVAQPNANNRSFSVNRGKVLGGSSALNLMTWDRGAVADYDAWEQLGNPGWNWKNFIKAMVAIETFQRDPRYSNASDAGVGYAGPIQTLINRVIPPQQLGFIPALESFGVPNNLASLGGNPIGVMYQPSNIRASNYTRSYSPTFLNFAGPNLAVMTNTTVSKVNTILCPTTGLFNATGVLLPSGQILTAKKEVILTAGSIQSPQLLELSGIGNKTILAAAGIAPVVDLPSVGENLQDHLRIQNSYQLKPQYPSFDDLRLNASYVAEQLALYNANKVSEYDYTGSGYAYTTWDQVNKTTSQTLTALALASAEKGNVVDAKKLQYLTTSLNASVPQYEVIFSDGYTGAAGYPANGTARYGQRFFTLIAVIQHPFARGSIHINATRPAGKPVINPKYLSKPYDLAAVIAATKFNRQIAQSDALKGYWVDEYEPGLNTTNTDAEWEAFARRTTLSIYHPMGTCAMLPRSDGGVVDANGTVYGTGNLRVFDASVIPVQPSGHLQTMVYGIAVQGVVRIAASWVGR</sequence>
<dbReference type="SUPFAM" id="SSF54373">
    <property type="entry name" value="FAD-linked reductases, C-terminal domain"/>
    <property type="match status" value="1"/>
</dbReference>
<keyword evidence="3 4" id="KW-0274">FAD</keyword>
<protein>
    <recommendedName>
        <fullName evidence="6 7">Glucose-methanol-choline oxidoreductase N-terminal domain-containing protein</fullName>
    </recommendedName>
</protein>
<dbReference type="AlphaFoldDB" id="A0A1V8SCZ4"/>
<feature type="domain" description="Glucose-methanol-choline oxidoreductase N-terminal" evidence="6">
    <location>
        <begin position="110"/>
        <end position="133"/>
    </location>
</feature>
<dbReference type="GO" id="GO:0044550">
    <property type="term" value="P:secondary metabolite biosynthetic process"/>
    <property type="evidence" value="ECO:0007669"/>
    <property type="project" value="TreeGrafter"/>
</dbReference>
<dbReference type="GO" id="GO:0016614">
    <property type="term" value="F:oxidoreductase activity, acting on CH-OH group of donors"/>
    <property type="evidence" value="ECO:0007669"/>
    <property type="project" value="InterPro"/>
</dbReference>